<dbReference type="EMBL" id="JBHTLX010000005">
    <property type="protein sequence ID" value="MFD1247039.1"/>
    <property type="molecule type" value="Genomic_DNA"/>
</dbReference>
<dbReference type="Proteomes" id="UP001597229">
    <property type="component" value="Unassembled WGS sequence"/>
</dbReference>
<evidence type="ECO:0000313" key="2">
    <source>
        <dbReference type="Proteomes" id="UP001597229"/>
    </source>
</evidence>
<organism evidence="1 2">
    <name type="scientific">Nocardioides ginsengisoli</name>
    <dbReference type="NCBI Taxonomy" id="363868"/>
    <lineage>
        <taxon>Bacteria</taxon>
        <taxon>Bacillati</taxon>
        <taxon>Actinomycetota</taxon>
        <taxon>Actinomycetes</taxon>
        <taxon>Propionibacteriales</taxon>
        <taxon>Nocardioidaceae</taxon>
        <taxon>Nocardioides</taxon>
    </lineage>
</organism>
<evidence type="ECO:0000313" key="1">
    <source>
        <dbReference type="EMBL" id="MFD1247039.1"/>
    </source>
</evidence>
<dbReference type="RefSeq" id="WP_367917490.1">
    <property type="nucleotide sequence ID" value="NZ_BAABAC010000005.1"/>
</dbReference>
<proteinExistence type="predicted"/>
<keyword evidence="2" id="KW-1185">Reference proteome</keyword>
<gene>
    <name evidence="1" type="ORF">ACFQ3F_04505</name>
</gene>
<name>A0ABW3VWF6_9ACTN</name>
<accession>A0ABW3VWF6</accession>
<comment type="caution">
    <text evidence="1">The sequence shown here is derived from an EMBL/GenBank/DDBJ whole genome shotgun (WGS) entry which is preliminary data.</text>
</comment>
<reference evidence="2" key="1">
    <citation type="journal article" date="2019" name="Int. J. Syst. Evol. Microbiol.">
        <title>The Global Catalogue of Microorganisms (GCM) 10K type strain sequencing project: providing services to taxonomists for standard genome sequencing and annotation.</title>
        <authorList>
            <consortium name="The Broad Institute Genomics Platform"/>
            <consortium name="The Broad Institute Genome Sequencing Center for Infectious Disease"/>
            <person name="Wu L."/>
            <person name="Ma J."/>
        </authorList>
    </citation>
    <scope>NUCLEOTIDE SEQUENCE [LARGE SCALE GENOMIC DNA]</scope>
    <source>
        <strain evidence="2">CCUG 52478</strain>
    </source>
</reference>
<sequence length="54" mass="5999">MSEHVPVLVAVEGVPVPALLLKWSRERLKALVTLELEGHVETRWVAAEQVTVPD</sequence>
<protein>
    <submittedName>
        <fullName evidence="1">Uncharacterized protein</fullName>
    </submittedName>
</protein>